<dbReference type="GeneID" id="25908312"/>
<dbReference type="EMBL" id="KQ242241">
    <property type="protein sequence ID" value="KNC79809.1"/>
    <property type="molecule type" value="Genomic_DNA"/>
</dbReference>
<feature type="region of interest" description="Disordered" evidence="6">
    <location>
        <begin position="167"/>
        <end position="186"/>
    </location>
</feature>
<dbReference type="PRINTS" id="PR02008">
    <property type="entry name" value="RCMTFAMILY"/>
</dbReference>
<evidence type="ECO:0000256" key="6">
    <source>
        <dbReference type="SAM" id="MobiDB-lite"/>
    </source>
</evidence>
<dbReference type="GO" id="GO:0001510">
    <property type="term" value="P:RNA methylation"/>
    <property type="evidence" value="ECO:0007669"/>
    <property type="project" value="InterPro"/>
</dbReference>
<feature type="active site" description="Nucleophile" evidence="5">
    <location>
        <position position="126"/>
    </location>
</feature>
<evidence type="ECO:0000256" key="3">
    <source>
        <dbReference type="ARBA" id="ARBA00022691"/>
    </source>
</evidence>
<dbReference type="Gene3D" id="3.40.50.150">
    <property type="entry name" value="Vaccinia Virus protein VP39"/>
    <property type="match status" value="1"/>
</dbReference>
<keyword evidence="3 5" id="KW-0949">S-adenosyl-L-methionine</keyword>
<proteinExistence type="inferred from homology"/>
<dbReference type="InterPro" id="IPR023267">
    <property type="entry name" value="RCMT"/>
</dbReference>
<organism evidence="8 9">
    <name type="scientific">Sphaeroforma arctica JP610</name>
    <dbReference type="NCBI Taxonomy" id="667725"/>
    <lineage>
        <taxon>Eukaryota</taxon>
        <taxon>Ichthyosporea</taxon>
        <taxon>Ichthyophonida</taxon>
        <taxon>Sphaeroforma</taxon>
    </lineage>
</organism>
<dbReference type="PANTHER" id="PTHR22807">
    <property type="entry name" value="NOP2 YEAST -RELATED NOL1/NOP2/FMU SUN DOMAIN-CONTAINING"/>
    <property type="match status" value="1"/>
</dbReference>
<dbReference type="STRING" id="667725.A0A0L0FT02"/>
<dbReference type="AlphaFoldDB" id="A0A0L0FT02"/>
<keyword evidence="9" id="KW-1185">Reference proteome</keyword>
<accession>A0A0L0FT02</accession>
<dbReference type="InterPro" id="IPR029063">
    <property type="entry name" value="SAM-dependent_MTases_sf"/>
</dbReference>
<dbReference type="Proteomes" id="UP000054560">
    <property type="component" value="Unassembled WGS sequence"/>
</dbReference>
<dbReference type="PROSITE" id="PS51686">
    <property type="entry name" value="SAM_MT_RSMB_NOP"/>
    <property type="match status" value="1"/>
</dbReference>
<reference evidence="8 9" key="1">
    <citation type="submission" date="2011-02" db="EMBL/GenBank/DDBJ databases">
        <title>The Genome Sequence of Sphaeroforma arctica JP610.</title>
        <authorList>
            <consortium name="The Broad Institute Genome Sequencing Platform"/>
            <person name="Russ C."/>
            <person name="Cuomo C."/>
            <person name="Young S.K."/>
            <person name="Zeng Q."/>
            <person name="Gargeya S."/>
            <person name="Alvarado L."/>
            <person name="Berlin A."/>
            <person name="Chapman S.B."/>
            <person name="Chen Z."/>
            <person name="Freedman E."/>
            <person name="Gellesch M."/>
            <person name="Goldberg J."/>
            <person name="Griggs A."/>
            <person name="Gujja S."/>
            <person name="Heilman E."/>
            <person name="Heiman D."/>
            <person name="Howarth C."/>
            <person name="Mehta T."/>
            <person name="Neiman D."/>
            <person name="Pearson M."/>
            <person name="Roberts A."/>
            <person name="Saif S."/>
            <person name="Shea T."/>
            <person name="Shenoy N."/>
            <person name="Sisk P."/>
            <person name="Stolte C."/>
            <person name="Sykes S."/>
            <person name="White J."/>
            <person name="Yandava C."/>
            <person name="Burger G."/>
            <person name="Gray M.W."/>
            <person name="Holland P.W.H."/>
            <person name="King N."/>
            <person name="Lang F.B.F."/>
            <person name="Roger A.J."/>
            <person name="Ruiz-Trillo I."/>
            <person name="Haas B."/>
            <person name="Nusbaum C."/>
            <person name="Birren B."/>
        </authorList>
    </citation>
    <scope>NUCLEOTIDE SEQUENCE [LARGE SCALE GENOMIC DNA]</scope>
    <source>
        <strain evidence="8 9">JP610</strain>
    </source>
</reference>
<comment type="caution">
    <text evidence="5">Lacks conserved residue(s) required for the propagation of feature annotation.</text>
</comment>
<keyword evidence="2 5" id="KW-0808">Transferase</keyword>
<evidence type="ECO:0000256" key="4">
    <source>
        <dbReference type="ARBA" id="ARBA00022884"/>
    </source>
</evidence>
<feature type="domain" description="SAM-dependent MTase RsmB/NOP-type" evidence="7">
    <location>
        <begin position="1"/>
        <end position="222"/>
    </location>
</feature>
<feature type="compositionally biased region" description="Basic and acidic residues" evidence="6">
    <location>
        <begin position="169"/>
        <end position="179"/>
    </location>
</feature>
<dbReference type="Pfam" id="PF01189">
    <property type="entry name" value="Methyltr_RsmB-F"/>
    <property type="match status" value="1"/>
</dbReference>
<dbReference type="PANTHER" id="PTHR22807:SF16">
    <property type="entry name" value="SAM-DEPENDENT MTASE RSMB_NOP-TYPE DOMAIN-CONTAINING PROTEIN"/>
    <property type="match status" value="1"/>
</dbReference>
<dbReference type="InterPro" id="IPR049560">
    <property type="entry name" value="MeTrfase_RsmB-F_NOP2_cat"/>
</dbReference>
<dbReference type="eggNOG" id="KOG2198">
    <property type="taxonomic scope" value="Eukaryota"/>
</dbReference>
<dbReference type="GO" id="GO:0003723">
    <property type="term" value="F:RNA binding"/>
    <property type="evidence" value="ECO:0007669"/>
    <property type="project" value="UniProtKB-UniRule"/>
</dbReference>
<keyword evidence="1 5" id="KW-0489">Methyltransferase</keyword>
<dbReference type="InterPro" id="IPR001678">
    <property type="entry name" value="MeTrfase_RsmB-F_NOP2_dom"/>
</dbReference>
<dbReference type="OrthoDB" id="6093671at2759"/>
<keyword evidence="4 5" id="KW-0694">RNA-binding</keyword>
<dbReference type="GO" id="GO:0008173">
    <property type="term" value="F:RNA methyltransferase activity"/>
    <property type="evidence" value="ECO:0007669"/>
    <property type="project" value="InterPro"/>
</dbReference>
<evidence type="ECO:0000256" key="5">
    <source>
        <dbReference type="PROSITE-ProRule" id="PRU01023"/>
    </source>
</evidence>
<evidence type="ECO:0000313" key="9">
    <source>
        <dbReference type="Proteomes" id="UP000054560"/>
    </source>
</evidence>
<evidence type="ECO:0000313" key="8">
    <source>
        <dbReference type="EMBL" id="KNC79809.1"/>
    </source>
</evidence>
<evidence type="ECO:0000256" key="2">
    <source>
        <dbReference type="ARBA" id="ARBA00022679"/>
    </source>
</evidence>
<evidence type="ECO:0000259" key="7">
    <source>
        <dbReference type="PROSITE" id="PS51686"/>
    </source>
</evidence>
<protein>
    <recommendedName>
        <fullName evidence="7">SAM-dependent MTase RsmB/NOP-type domain-containing protein</fullName>
    </recommendedName>
</protein>
<feature type="binding site" evidence="5">
    <location>
        <position position="63"/>
    </location>
    <ligand>
        <name>S-adenosyl-L-methionine</name>
        <dbReference type="ChEBI" id="CHEBI:59789"/>
    </ligand>
</feature>
<comment type="similarity">
    <text evidence="5">Belongs to the class I-like SAM-binding methyltransferase superfamily. RsmB/NOP family.</text>
</comment>
<dbReference type="SUPFAM" id="SSF53335">
    <property type="entry name" value="S-adenosyl-L-methionine-dependent methyltransferases"/>
    <property type="match status" value="1"/>
</dbReference>
<dbReference type="RefSeq" id="XP_014153711.1">
    <property type="nucleotide sequence ID" value="XM_014298236.1"/>
</dbReference>
<gene>
    <name evidence="8" type="ORF">SARC_07808</name>
</gene>
<evidence type="ECO:0000256" key="1">
    <source>
        <dbReference type="ARBA" id="ARBA00022603"/>
    </source>
</evidence>
<sequence length="224" mass="25034">MPSSQFTHRPKRINVRNAHQLAPGKKKRRKGNKPSEGLLYEPKIWTKTFCAESDSLYDRVLVDAECTHDGSLKHLIKCKDIGWDKFVHEFIGDEEVVNGIVAMQKRLLAHGVAMTRPGGYVVYSTCSLTRAQNEDVVLHALQTMAHIELVPIDLPNLPVVAGSTIHSAEPNEGRQDRSTAELPSESQCGRLPFPGHALPHVLRFDPLVTQTSGLFIAKFRRLKL</sequence>
<name>A0A0L0FT02_9EUKA</name>